<keyword evidence="2" id="KW-1185">Reference proteome</keyword>
<reference evidence="1 2" key="1">
    <citation type="journal article" date="2020" name="Cell">
        <title>Large-Scale Comparative Analyses of Tick Genomes Elucidate Their Genetic Diversity and Vector Capacities.</title>
        <authorList>
            <consortium name="Tick Genome and Microbiome Consortium (TIGMIC)"/>
            <person name="Jia N."/>
            <person name="Wang J."/>
            <person name="Shi W."/>
            <person name="Du L."/>
            <person name="Sun Y."/>
            <person name="Zhan W."/>
            <person name="Jiang J.F."/>
            <person name="Wang Q."/>
            <person name="Zhang B."/>
            <person name="Ji P."/>
            <person name="Bell-Sakyi L."/>
            <person name="Cui X.M."/>
            <person name="Yuan T.T."/>
            <person name="Jiang B.G."/>
            <person name="Yang W.F."/>
            <person name="Lam T.T."/>
            <person name="Chang Q.C."/>
            <person name="Ding S.J."/>
            <person name="Wang X.J."/>
            <person name="Zhu J.G."/>
            <person name="Ruan X.D."/>
            <person name="Zhao L."/>
            <person name="Wei J.T."/>
            <person name="Ye R.Z."/>
            <person name="Que T.C."/>
            <person name="Du C.H."/>
            <person name="Zhou Y.H."/>
            <person name="Cheng J.X."/>
            <person name="Dai P.F."/>
            <person name="Guo W.B."/>
            <person name="Han X.H."/>
            <person name="Huang E.J."/>
            <person name="Li L.F."/>
            <person name="Wei W."/>
            <person name="Gao Y.C."/>
            <person name="Liu J.Z."/>
            <person name="Shao H.Z."/>
            <person name="Wang X."/>
            <person name="Wang C.C."/>
            <person name="Yang T.C."/>
            <person name="Huo Q.B."/>
            <person name="Li W."/>
            <person name="Chen H.Y."/>
            <person name="Chen S.E."/>
            <person name="Zhou L.G."/>
            <person name="Ni X.B."/>
            <person name="Tian J.H."/>
            <person name="Sheng Y."/>
            <person name="Liu T."/>
            <person name="Pan Y.S."/>
            <person name="Xia L.Y."/>
            <person name="Li J."/>
            <person name="Zhao F."/>
            <person name="Cao W.C."/>
        </authorList>
    </citation>
    <scope>NUCLEOTIDE SEQUENCE [LARGE SCALE GENOMIC DNA]</scope>
    <source>
        <strain evidence="1">Iper-2018</strain>
    </source>
</reference>
<organism evidence="1 2">
    <name type="scientific">Ixodes persulcatus</name>
    <name type="common">Taiga tick</name>
    <dbReference type="NCBI Taxonomy" id="34615"/>
    <lineage>
        <taxon>Eukaryota</taxon>
        <taxon>Metazoa</taxon>
        <taxon>Ecdysozoa</taxon>
        <taxon>Arthropoda</taxon>
        <taxon>Chelicerata</taxon>
        <taxon>Arachnida</taxon>
        <taxon>Acari</taxon>
        <taxon>Parasitiformes</taxon>
        <taxon>Ixodida</taxon>
        <taxon>Ixodoidea</taxon>
        <taxon>Ixodidae</taxon>
        <taxon>Ixodinae</taxon>
        <taxon>Ixodes</taxon>
    </lineage>
</organism>
<proteinExistence type="predicted"/>
<name>A0AC60NV49_IXOPE</name>
<evidence type="ECO:0000313" key="1">
    <source>
        <dbReference type="EMBL" id="KAG0410911.1"/>
    </source>
</evidence>
<gene>
    <name evidence="1" type="ORF">HPB47_011975</name>
</gene>
<accession>A0AC60NV49</accession>
<dbReference type="EMBL" id="JABSTQ010011474">
    <property type="protein sequence ID" value="KAG0410911.1"/>
    <property type="molecule type" value="Genomic_DNA"/>
</dbReference>
<comment type="caution">
    <text evidence="1">The sequence shown here is derived from an EMBL/GenBank/DDBJ whole genome shotgun (WGS) entry which is preliminary data.</text>
</comment>
<evidence type="ECO:0000313" key="2">
    <source>
        <dbReference type="Proteomes" id="UP000805193"/>
    </source>
</evidence>
<sequence length="671" mass="72626">MVQTRRPLLRTEDKTDKSQSSPFYGPGPVGPGPGNTACQSARIALQSHEGAATTHATEDNVDYQCGLGSCRPKILQRLANPRVFFVVYSVMGILQGAYKTYFVGTLSTIERRFAMSSKTTGIILIADNLSPIIINLIAGYYASRISRPKLMGIGALMVVLSCLLSIVPYLVYGPALHILSSNPAELLARKQPDNLLCSAAGKHHDCAPGSAADSYVPFALFFVANFINGFGGSTFFIVGSSYMDDNIQKKNSPMYFGMGFAFRLLGPVLGFLTAGICLRFYEDPFHDPGITPRDPRWVGAWWMGYILFAMGLALVALPMMLFPRILPSGKHYKVNNLQKLSKSKSKDGLKTENGPEKHPFINFAICKGGAKVVTTMVGIMVGAVAVHRLRPRPTILAGYSALVEIALTAGFIAMMFIGCDNPIVAGVSPGTNATTSLVAACNVNCDCTTQIYEPVCSSDKLTSFFSPCHAGCKDVSMSPSNQTVYSNCSCIATAVAEASSYVTPGLCGSTCNKLSLFLMIVIAGQLLGSTGRIGSMLIYLRCVDPIDKSMALGTTSSLLNMFAFIPYPLVYGAILDSSCLVWEEKCGRRGNCWLYDIEKLRFSLHLITVVFLAVASLCYVAVVFFSGRITNFYEDDLEEEKGEEDPHGSKSTITEAISMESFQKGDQGTRF</sequence>
<protein>
    <submittedName>
        <fullName evidence="1">Uncharacterized protein</fullName>
    </submittedName>
</protein>
<dbReference type="Proteomes" id="UP000805193">
    <property type="component" value="Unassembled WGS sequence"/>
</dbReference>